<dbReference type="PANTHER" id="PTHR10459:SF60">
    <property type="entry name" value="POLY [ADP-RIBOSE] POLYMERASE 2"/>
    <property type="match status" value="1"/>
</dbReference>
<dbReference type="SUPFAM" id="SSF142921">
    <property type="entry name" value="WGR domain-like"/>
    <property type="match status" value="1"/>
</dbReference>
<evidence type="ECO:0000256" key="5">
    <source>
        <dbReference type="ARBA" id="ARBA00033987"/>
    </source>
</evidence>
<proteinExistence type="predicted"/>
<dbReference type="InterPro" id="IPR012317">
    <property type="entry name" value="Poly(ADP-ribose)pol_cat_dom"/>
</dbReference>
<dbReference type="InterPro" id="IPR036930">
    <property type="entry name" value="WGR_dom_sf"/>
</dbReference>
<dbReference type="PANTHER" id="PTHR10459">
    <property type="entry name" value="DNA LIGASE"/>
    <property type="match status" value="1"/>
</dbReference>
<dbReference type="InterPro" id="IPR049809">
    <property type="entry name" value="YehF/YfeS-like_WGR"/>
</dbReference>
<dbReference type="PROSITE" id="PS51059">
    <property type="entry name" value="PARP_CATALYTIC"/>
    <property type="match status" value="1"/>
</dbReference>
<keyword evidence="3" id="KW-0808">Transferase</keyword>
<feature type="domain" description="PARP catalytic" evidence="6">
    <location>
        <begin position="176"/>
        <end position="383"/>
    </location>
</feature>
<dbReference type="GO" id="GO:0006302">
    <property type="term" value="P:double-strand break repair"/>
    <property type="evidence" value="ECO:0007669"/>
    <property type="project" value="TreeGrafter"/>
</dbReference>
<evidence type="ECO:0000259" key="6">
    <source>
        <dbReference type="PROSITE" id="PS51059"/>
    </source>
</evidence>
<dbReference type="CDD" id="cd07996">
    <property type="entry name" value="WGR_MMR_like"/>
    <property type="match status" value="1"/>
</dbReference>
<dbReference type="GO" id="GO:1990404">
    <property type="term" value="F:NAD+-protein mono-ADP-ribosyltransferase activity"/>
    <property type="evidence" value="ECO:0007669"/>
    <property type="project" value="TreeGrafter"/>
</dbReference>
<dbReference type="GO" id="GO:0070212">
    <property type="term" value="P:protein poly-ADP-ribosylation"/>
    <property type="evidence" value="ECO:0007669"/>
    <property type="project" value="TreeGrafter"/>
</dbReference>
<name>A0A0S2MX37_9CAUD</name>
<evidence type="ECO:0000256" key="2">
    <source>
        <dbReference type="ARBA" id="ARBA00022676"/>
    </source>
</evidence>
<dbReference type="EMBL" id="KT962247">
    <property type="protein sequence ID" value="ALO80434.1"/>
    <property type="molecule type" value="Genomic_DNA"/>
</dbReference>
<organism evidence="7 8">
    <name type="scientific">Cellulophaga phage phi17:2_18</name>
    <dbReference type="NCBI Taxonomy" id="1747283"/>
    <lineage>
        <taxon>Viruses</taxon>
        <taxon>Duplodnaviria</taxon>
        <taxon>Heunggongvirae</taxon>
        <taxon>Uroviricota</taxon>
        <taxon>Caudoviricetes</taxon>
        <taxon>Lightbulbvirus</taxon>
        <taxon>Lightbulbvirus Cba172</taxon>
    </lineage>
</organism>
<dbReference type="SUPFAM" id="SSF56399">
    <property type="entry name" value="ADP-ribosylation"/>
    <property type="match status" value="1"/>
</dbReference>
<dbReference type="InterPro" id="IPR050800">
    <property type="entry name" value="ARTD/PARP"/>
</dbReference>
<dbReference type="GO" id="GO:0003950">
    <property type="term" value="F:NAD+ poly-ADP-ribosyltransferase activity"/>
    <property type="evidence" value="ECO:0007669"/>
    <property type="project" value="UniProtKB-EC"/>
</dbReference>
<evidence type="ECO:0000256" key="1">
    <source>
        <dbReference type="ARBA" id="ARBA00012020"/>
    </source>
</evidence>
<dbReference type="Gene3D" id="3.90.228.10">
    <property type="match status" value="1"/>
</dbReference>
<accession>A0A0S2MX37</accession>
<reference evidence="7 8" key="1">
    <citation type="submission" date="2015-10" db="EMBL/GenBank/DDBJ databases">
        <title>Large-scale maps of variable infection efficiencies in aquatic Bacteriodetes phage-host model systems.</title>
        <authorList>
            <person name="Holmfeldt K."/>
            <person name="Solonenko N."/>
            <person name="Howard-Varona C."/>
            <person name="Moreno M."/>
            <person name="Malmstrom R.R."/>
            <person name="Blow M.J."/>
            <person name="Sullivan M.B."/>
        </authorList>
    </citation>
    <scope>NUCLEOTIDE SEQUENCE [LARGE SCALE GENOMIC DNA]</scope>
</reference>
<keyword evidence="4" id="KW-0520">NAD</keyword>
<protein>
    <recommendedName>
        <fullName evidence="1">NAD(+) ADP-ribosyltransferase</fullName>
        <ecNumber evidence="1">2.4.2.30</ecNumber>
    </recommendedName>
</protein>
<dbReference type="EC" id="2.4.2.30" evidence="1"/>
<gene>
    <name evidence="7" type="ORF">Phi17218_031</name>
</gene>
<dbReference type="Proteomes" id="UP000226403">
    <property type="component" value="Segment"/>
</dbReference>
<evidence type="ECO:0000313" key="8">
    <source>
        <dbReference type="Proteomes" id="UP000226403"/>
    </source>
</evidence>
<evidence type="ECO:0000256" key="4">
    <source>
        <dbReference type="ARBA" id="ARBA00023027"/>
    </source>
</evidence>
<comment type="catalytic activity">
    <reaction evidence="5">
        <text>NAD(+) + (ADP-D-ribosyl)n-acceptor = nicotinamide + (ADP-D-ribosyl)n+1-acceptor + H(+).</text>
        <dbReference type="EC" id="2.4.2.30"/>
    </reaction>
</comment>
<dbReference type="InterPro" id="IPR008893">
    <property type="entry name" value="WGR_domain"/>
</dbReference>
<dbReference type="Gene3D" id="2.20.140.10">
    <property type="entry name" value="WGR domain"/>
    <property type="match status" value="1"/>
</dbReference>
<evidence type="ECO:0000313" key="7">
    <source>
        <dbReference type="EMBL" id="ALO80434.1"/>
    </source>
</evidence>
<dbReference type="Pfam" id="PF05406">
    <property type="entry name" value="WGR"/>
    <property type="match status" value="1"/>
</dbReference>
<sequence>MENKYLIFVDPNNKGTQSNKFYNIFVEGDKLRVEYGRVGTSKTTIFKPSSNYNSLLKSKLRKGYTDITSLKTEGTVIVEDSGNSSFDDFYNIFSKYARSSVKSNYIVEGCSKAQLEEAQSILNKINSLQKVDAMNKNLIELFKVIPRRMADVNYFLIQDKKDKANILTREQEALDSMDSANITNVSNPLKELGVTFEEVEDTSEIEAFLYKTMGANGGYRSRDCKIHKLYKITNPAQEKYQAEWLENQDNKKCELLIHGTRNPNIFSILKSGLVVRPSNVHFSGAVYGDGIYHSAHSAKSLGYTGGDPDKIFFLQNVHMGNNYTYEGYYRQGKDLSSSNMNYKYLKSKGYDSLFVKPGDGLLNSEYIVYNKEQTKVEYLVWMK</sequence>
<keyword evidence="2" id="KW-0328">Glycosyltransferase</keyword>
<dbReference type="Pfam" id="PF00644">
    <property type="entry name" value="PARP"/>
    <property type="match status" value="1"/>
</dbReference>
<evidence type="ECO:0000256" key="3">
    <source>
        <dbReference type="ARBA" id="ARBA00022679"/>
    </source>
</evidence>